<reference evidence="2" key="1">
    <citation type="submission" date="2021-03" db="EMBL/GenBank/DDBJ databases">
        <title>Genomic Encyclopedia of Type Strains, Phase IV (KMG-IV): sequencing the most valuable type-strain genomes for metagenomic binning, comparative biology and taxonomic classification.</title>
        <authorList>
            <person name="Goeker M."/>
        </authorList>
    </citation>
    <scope>NUCLEOTIDE SEQUENCE</scope>
    <source>
        <strain evidence="2">DSM 15523</strain>
        <strain evidence="3 5">DSM 16476</strain>
    </source>
</reference>
<gene>
    <name evidence="2" type="ORF">J2Z56_001259</name>
    <name evidence="3" type="ORF">J2Z57_001085</name>
</gene>
<keyword evidence="5" id="KW-1185">Reference proteome</keyword>
<feature type="signal peptide" evidence="1">
    <location>
        <begin position="1"/>
        <end position="18"/>
    </location>
</feature>
<dbReference type="EMBL" id="JAUSUU010000003">
    <property type="protein sequence ID" value="MDQ0334652.1"/>
    <property type="molecule type" value="Genomic_DNA"/>
</dbReference>
<dbReference type="RefSeq" id="WP_057779788.1">
    <property type="nucleotide sequence ID" value="NZ_JAGGJQ010000003.1"/>
</dbReference>
<dbReference type="Proteomes" id="UP001231587">
    <property type="component" value="Unassembled WGS sequence"/>
</dbReference>
<accession>A0A9X0YLZ1</accession>
<dbReference type="Proteomes" id="UP001138672">
    <property type="component" value="Unassembled WGS sequence"/>
</dbReference>
<feature type="chain" id="PRO_5040902016" evidence="1">
    <location>
        <begin position="19"/>
        <end position="151"/>
    </location>
</feature>
<protein>
    <submittedName>
        <fullName evidence="2">Uncharacterized protein</fullName>
    </submittedName>
</protein>
<evidence type="ECO:0000313" key="4">
    <source>
        <dbReference type="Proteomes" id="UP001138672"/>
    </source>
</evidence>
<dbReference type="AlphaFoldDB" id="A0A9X0YLZ1"/>
<evidence type="ECO:0000313" key="3">
    <source>
        <dbReference type="EMBL" id="MDQ0334652.1"/>
    </source>
</evidence>
<evidence type="ECO:0000256" key="1">
    <source>
        <dbReference type="SAM" id="SignalP"/>
    </source>
</evidence>
<evidence type="ECO:0000313" key="5">
    <source>
        <dbReference type="Proteomes" id="UP001231587"/>
    </source>
</evidence>
<proteinExistence type="predicted"/>
<keyword evidence="1" id="KW-0732">Signal</keyword>
<organism evidence="2 4">
    <name type="scientific">Formosa algae</name>
    <dbReference type="NCBI Taxonomy" id="225843"/>
    <lineage>
        <taxon>Bacteria</taxon>
        <taxon>Pseudomonadati</taxon>
        <taxon>Bacteroidota</taxon>
        <taxon>Flavobacteriia</taxon>
        <taxon>Flavobacteriales</taxon>
        <taxon>Flavobacteriaceae</taxon>
        <taxon>Formosa</taxon>
    </lineage>
</organism>
<dbReference type="OrthoDB" id="1441799at2"/>
<evidence type="ECO:0000313" key="2">
    <source>
        <dbReference type="EMBL" id="MBP1839348.1"/>
    </source>
</evidence>
<comment type="caution">
    <text evidence="2">The sequence shown here is derived from an EMBL/GenBank/DDBJ whole genome shotgun (WGS) entry which is preliminary data.</text>
</comment>
<dbReference type="EMBL" id="JAGGJQ010000003">
    <property type="protein sequence ID" value="MBP1839348.1"/>
    <property type="molecule type" value="Genomic_DNA"/>
</dbReference>
<name>A0A9X0YLZ1_9FLAO</name>
<sequence length="151" mass="17968">MKYILCACIVMISLQLHAQYQIKNVTNAEIDELQTIEQVVNWIQYGQSDQVIPNIFTDEVIDKIYLNIESKSISMTYPRDEISKQSLSKIKDESTIVWYERTIFKERKNKLKPAYQIYVTIDMEKSPYEILDLFLRRGKKVEIRDHENEQL</sequence>